<dbReference type="PROSITE" id="PS51257">
    <property type="entry name" value="PROKAR_LIPOPROTEIN"/>
    <property type="match status" value="1"/>
</dbReference>
<evidence type="ECO:0000313" key="1">
    <source>
        <dbReference type="EMBL" id="QBA65435.1"/>
    </source>
</evidence>
<dbReference type="KEGG" id="mur:EQY75_13370"/>
<name>A0A411ECF8_9FLAO</name>
<accession>A0A411ECF8</accession>
<gene>
    <name evidence="1" type="ORF">EQY75_13370</name>
</gene>
<dbReference type="Proteomes" id="UP000290889">
    <property type="component" value="Chromosome"/>
</dbReference>
<keyword evidence="2" id="KW-1185">Reference proteome</keyword>
<evidence type="ECO:0000313" key="2">
    <source>
        <dbReference type="Proteomes" id="UP000290889"/>
    </source>
</evidence>
<reference evidence="1 2" key="1">
    <citation type="submission" date="2019-01" db="EMBL/GenBank/DDBJ databases">
        <title>Muriicola soli sp. nov., isolated from soil.</title>
        <authorList>
            <person name="Kang H.J."/>
            <person name="Kim S.B."/>
        </authorList>
    </citation>
    <scope>NUCLEOTIDE SEQUENCE [LARGE SCALE GENOMIC DNA]</scope>
    <source>
        <strain evidence="1 2">MMS17-SY002</strain>
    </source>
</reference>
<proteinExistence type="predicted"/>
<dbReference type="RefSeq" id="WP_129606663.1">
    <property type="nucleotide sequence ID" value="NZ_CP035544.1"/>
</dbReference>
<organism evidence="1 2">
    <name type="scientific">Muriicola soli</name>
    <dbReference type="NCBI Taxonomy" id="2507538"/>
    <lineage>
        <taxon>Bacteria</taxon>
        <taxon>Pseudomonadati</taxon>
        <taxon>Bacteroidota</taxon>
        <taxon>Flavobacteriia</taxon>
        <taxon>Flavobacteriales</taxon>
        <taxon>Flavobacteriaceae</taxon>
        <taxon>Muriicola</taxon>
    </lineage>
</organism>
<dbReference type="AlphaFoldDB" id="A0A411ECF8"/>
<sequence length="171" mass="18968">MKKIPFYIVIILFGLFGCSSQKKLTSEAPFTVEGANCQEYAAGREEGGTGFTLKIPLKGELTSIDFQQVYFRGHAMQPELSTIDGESVLVCLYENIKPDGGKGLVMHADPREEVGNQPPAMLGEKEEFPFELNADEAVIGFSEIGKKKLNYYKITGIKEKIPVQYPSRPKN</sequence>
<dbReference type="EMBL" id="CP035544">
    <property type="protein sequence ID" value="QBA65435.1"/>
    <property type="molecule type" value="Genomic_DNA"/>
</dbReference>
<protein>
    <submittedName>
        <fullName evidence="1">Uncharacterized protein</fullName>
    </submittedName>
</protein>
<dbReference type="OrthoDB" id="1364277at2"/>